<dbReference type="SMART" id="SM00830">
    <property type="entry name" value="CM_2"/>
    <property type="match status" value="1"/>
</dbReference>
<feature type="domain" description="Chorismate mutase" evidence="20">
    <location>
        <begin position="1"/>
        <end position="87"/>
    </location>
</feature>
<evidence type="ECO:0000259" key="22">
    <source>
        <dbReference type="PROSITE" id="PS51671"/>
    </source>
</evidence>
<evidence type="ECO:0000256" key="15">
    <source>
        <dbReference type="ARBA" id="ARBA00023268"/>
    </source>
</evidence>
<evidence type="ECO:0000256" key="19">
    <source>
        <dbReference type="PIRSR" id="PIRSR001500-2"/>
    </source>
</evidence>
<dbReference type="NCBIfam" id="NF008865">
    <property type="entry name" value="PRK11898.1"/>
    <property type="match status" value="1"/>
</dbReference>
<dbReference type="AlphaFoldDB" id="A0A9D1LCF0"/>
<dbReference type="Gene3D" id="3.40.190.10">
    <property type="entry name" value="Periplasmic binding protein-like II"/>
    <property type="match status" value="2"/>
</dbReference>
<comment type="subcellular location">
    <subcellularLocation>
        <location evidence="3">Cytoplasm</location>
    </subcellularLocation>
</comment>
<keyword evidence="14 23" id="KW-0456">Lyase</keyword>
<dbReference type="PANTHER" id="PTHR21022">
    <property type="entry name" value="PREPHENATE DEHYDRATASE P PROTEIN"/>
    <property type="match status" value="1"/>
</dbReference>
<dbReference type="Gene3D" id="3.30.70.260">
    <property type="match status" value="1"/>
</dbReference>
<dbReference type="InterPro" id="IPR001086">
    <property type="entry name" value="Preph_deHydtase"/>
</dbReference>
<evidence type="ECO:0000256" key="14">
    <source>
        <dbReference type="ARBA" id="ARBA00023239"/>
    </source>
</evidence>
<comment type="catalytic activity">
    <reaction evidence="18">
        <text>prephenate + H(+) = 3-phenylpyruvate + CO2 + H2O</text>
        <dbReference type="Rhea" id="RHEA:21648"/>
        <dbReference type="ChEBI" id="CHEBI:15377"/>
        <dbReference type="ChEBI" id="CHEBI:15378"/>
        <dbReference type="ChEBI" id="CHEBI:16526"/>
        <dbReference type="ChEBI" id="CHEBI:18005"/>
        <dbReference type="ChEBI" id="CHEBI:29934"/>
        <dbReference type="EC" id="4.2.1.51"/>
    </reaction>
</comment>
<dbReference type="GO" id="GO:0004106">
    <property type="term" value="F:chorismate mutase activity"/>
    <property type="evidence" value="ECO:0007669"/>
    <property type="project" value="UniProtKB-EC"/>
</dbReference>
<evidence type="ECO:0000313" key="24">
    <source>
        <dbReference type="Proteomes" id="UP000824072"/>
    </source>
</evidence>
<dbReference type="PROSITE" id="PS51671">
    <property type="entry name" value="ACT"/>
    <property type="match status" value="1"/>
</dbReference>
<dbReference type="PANTHER" id="PTHR21022:SF19">
    <property type="entry name" value="PREPHENATE DEHYDRATASE-RELATED"/>
    <property type="match status" value="1"/>
</dbReference>
<dbReference type="InterPro" id="IPR002912">
    <property type="entry name" value="ACT_dom"/>
</dbReference>
<evidence type="ECO:0000256" key="10">
    <source>
        <dbReference type="ARBA" id="ARBA00022605"/>
    </source>
</evidence>
<comment type="pathway">
    <text evidence="5">Metabolic intermediate biosynthesis; prephenate biosynthesis; prephenate from chorismate: step 1/1.</text>
</comment>
<feature type="site" description="Essential for prephenate dehydratase activity" evidence="19">
    <location>
        <position position="273"/>
    </location>
</feature>
<dbReference type="PROSITE" id="PS00858">
    <property type="entry name" value="PREPHENATE_DEHYDR_2"/>
    <property type="match status" value="1"/>
</dbReference>
<dbReference type="Pfam" id="PF00800">
    <property type="entry name" value="PDT"/>
    <property type="match status" value="1"/>
</dbReference>
<proteinExistence type="predicted"/>
<evidence type="ECO:0000256" key="1">
    <source>
        <dbReference type="ARBA" id="ARBA00000824"/>
    </source>
</evidence>
<evidence type="ECO:0000256" key="16">
    <source>
        <dbReference type="ARBA" id="ARBA00031175"/>
    </source>
</evidence>
<keyword evidence="13" id="KW-0413">Isomerase</keyword>
<dbReference type="Proteomes" id="UP000824072">
    <property type="component" value="Unassembled WGS sequence"/>
</dbReference>
<keyword evidence="10" id="KW-0028">Amino-acid biosynthesis</keyword>
<comment type="caution">
    <text evidence="23">The sequence shown here is derived from an EMBL/GenBank/DDBJ whole genome shotgun (WGS) entry which is preliminary data.</text>
</comment>
<reference evidence="23" key="1">
    <citation type="submission" date="2020-10" db="EMBL/GenBank/DDBJ databases">
        <authorList>
            <person name="Gilroy R."/>
        </authorList>
    </citation>
    <scope>NUCLEOTIDE SEQUENCE</scope>
    <source>
        <strain evidence="23">ChiHcec3-11533</strain>
    </source>
</reference>
<dbReference type="InterPro" id="IPR008242">
    <property type="entry name" value="Chor_mutase/pphenate_deHydtase"/>
</dbReference>
<dbReference type="PROSITE" id="PS51171">
    <property type="entry name" value="PREPHENATE_DEHYDR_3"/>
    <property type="match status" value="1"/>
</dbReference>
<name>A0A9D1LCF0_9FIRM</name>
<evidence type="ECO:0000259" key="20">
    <source>
        <dbReference type="PROSITE" id="PS51168"/>
    </source>
</evidence>
<keyword evidence="9" id="KW-0963">Cytoplasm</keyword>
<sequence length="374" mass="42383">MPDLTDYRAQIDEIDAQIAPLFARRMQVSEAVARYKLEHGMEVLQAGREQVVLDRAEACVPEENRRDVRALYREILHLSKAAQRRLLPSAPESAGAEWIQDPLVGYFGVEGAFSEQAAMQFFGPPARRVCFPSLEEVACAVREKRADYGVVPIENSSTGTISECYDCISRERLFIVGEQNVRIRQHLLALPGAKLSDIRRVYSHAQGIAQCGEFLHAHPDWQLIPYKNTAISANKVFQDGDPSQAAIASSRAAERYGLNILAADIHEDKKNHTRFVIVSREMVDDPRAEKASVVFNTRNQPGALARVLNRFSEYDLNMTRLESRPIPQRPWEYVFYADFEGELQLGKLRRTLREIEPDTQALRLLGLYRKGEEA</sequence>
<evidence type="ECO:0000256" key="5">
    <source>
        <dbReference type="ARBA" id="ARBA00004817"/>
    </source>
</evidence>
<dbReference type="EC" id="4.2.1.51" evidence="6"/>
<dbReference type="EMBL" id="DVMU01000186">
    <property type="protein sequence ID" value="HIU34584.1"/>
    <property type="molecule type" value="Genomic_DNA"/>
</dbReference>
<evidence type="ECO:0000256" key="7">
    <source>
        <dbReference type="ARBA" id="ARBA00014401"/>
    </source>
</evidence>
<dbReference type="PIRSF" id="PIRSF001500">
    <property type="entry name" value="Chor_mut_pdt_Ppr"/>
    <property type="match status" value="1"/>
</dbReference>
<evidence type="ECO:0000256" key="8">
    <source>
        <dbReference type="ARBA" id="ARBA00021872"/>
    </source>
</evidence>
<evidence type="ECO:0000313" key="23">
    <source>
        <dbReference type="EMBL" id="HIU34584.1"/>
    </source>
</evidence>
<dbReference type="InterPro" id="IPR002701">
    <property type="entry name" value="CM_II_prokaryot"/>
</dbReference>
<dbReference type="Pfam" id="PF01842">
    <property type="entry name" value="ACT"/>
    <property type="match status" value="1"/>
</dbReference>
<organism evidence="23 24">
    <name type="scientific">Candidatus Pullichristensenella excrementigallinarum</name>
    <dbReference type="NCBI Taxonomy" id="2840907"/>
    <lineage>
        <taxon>Bacteria</taxon>
        <taxon>Bacillati</taxon>
        <taxon>Bacillota</taxon>
        <taxon>Clostridia</taxon>
        <taxon>Candidatus Pullichristensenella</taxon>
    </lineage>
</organism>
<accession>A0A9D1LCF0</accession>
<keyword evidence="15" id="KW-0511">Multifunctional enzyme</keyword>
<evidence type="ECO:0000256" key="9">
    <source>
        <dbReference type="ARBA" id="ARBA00022490"/>
    </source>
</evidence>
<dbReference type="GO" id="GO:0004664">
    <property type="term" value="F:prephenate dehydratase activity"/>
    <property type="evidence" value="ECO:0007669"/>
    <property type="project" value="UniProtKB-EC"/>
</dbReference>
<comment type="catalytic activity">
    <reaction evidence="1">
        <text>chorismate = prephenate</text>
        <dbReference type="Rhea" id="RHEA:13897"/>
        <dbReference type="ChEBI" id="CHEBI:29748"/>
        <dbReference type="ChEBI" id="CHEBI:29934"/>
        <dbReference type="EC" id="5.4.99.5"/>
    </reaction>
</comment>
<evidence type="ECO:0000256" key="4">
    <source>
        <dbReference type="ARBA" id="ARBA00004741"/>
    </source>
</evidence>
<dbReference type="Gene3D" id="1.20.59.10">
    <property type="entry name" value="Chorismate mutase"/>
    <property type="match status" value="1"/>
</dbReference>
<dbReference type="InterPro" id="IPR036263">
    <property type="entry name" value="Chorismate_II_sf"/>
</dbReference>
<dbReference type="CDD" id="cd13631">
    <property type="entry name" value="PBP2_Ct-PDT_like"/>
    <property type="match status" value="1"/>
</dbReference>
<feature type="domain" description="ACT" evidence="22">
    <location>
        <begin position="292"/>
        <end position="369"/>
    </location>
</feature>
<evidence type="ECO:0000256" key="6">
    <source>
        <dbReference type="ARBA" id="ARBA00013147"/>
    </source>
</evidence>
<evidence type="ECO:0000256" key="13">
    <source>
        <dbReference type="ARBA" id="ARBA00023235"/>
    </source>
</evidence>
<keyword evidence="11" id="KW-0057">Aromatic amino acid biosynthesis</keyword>
<dbReference type="GO" id="GO:0009094">
    <property type="term" value="P:L-phenylalanine biosynthetic process"/>
    <property type="evidence" value="ECO:0007669"/>
    <property type="project" value="UniProtKB-KW"/>
</dbReference>
<evidence type="ECO:0000256" key="3">
    <source>
        <dbReference type="ARBA" id="ARBA00004496"/>
    </source>
</evidence>
<dbReference type="InterPro" id="IPR045865">
    <property type="entry name" value="ACT-like_dom_sf"/>
</dbReference>
<dbReference type="GO" id="GO:0005737">
    <property type="term" value="C:cytoplasm"/>
    <property type="evidence" value="ECO:0007669"/>
    <property type="project" value="UniProtKB-SubCell"/>
</dbReference>
<dbReference type="SUPFAM" id="SSF55021">
    <property type="entry name" value="ACT-like"/>
    <property type="match status" value="1"/>
</dbReference>
<comment type="pathway">
    <text evidence="4">Amino-acid biosynthesis; L-phenylalanine biosynthesis; phenylpyruvate from prephenate: step 1/1.</text>
</comment>
<dbReference type="SUPFAM" id="SSF53850">
    <property type="entry name" value="Periplasmic binding protein-like II"/>
    <property type="match status" value="1"/>
</dbReference>
<evidence type="ECO:0000256" key="17">
    <source>
        <dbReference type="ARBA" id="ARBA00031520"/>
    </source>
</evidence>
<evidence type="ECO:0000256" key="12">
    <source>
        <dbReference type="ARBA" id="ARBA00023222"/>
    </source>
</evidence>
<evidence type="ECO:0000256" key="18">
    <source>
        <dbReference type="ARBA" id="ARBA00047848"/>
    </source>
</evidence>
<reference evidence="23" key="2">
    <citation type="journal article" date="2021" name="PeerJ">
        <title>Extensive microbial diversity within the chicken gut microbiome revealed by metagenomics and culture.</title>
        <authorList>
            <person name="Gilroy R."/>
            <person name="Ravi A."/>
            <person name="Getino M."/>
            <person name="Pursley I."/>
            <person name="Horton D.L."/>
            <person name="Alikhan N.F."/>
            <person name="Baker D."/>
            <person name="Gharbi K."/>
            <person name="Hall N."/>
            <person name="Watson M."/>
            <person name="Adriaenssens E.M."/>
            <person name="Foster-Nyarko E."/>
            <person name="Jarju S."/>
            <person name="Secka A."/>
            <person name="Antonio M."/>
            <person name="Oren A."/>
            <person name="Chaudhuri R.R."/>
            <person name="La Ragione R."/>
            <person name="Hildebrand F."/>
            <person name="Pallen M.J."/>
        </authorList>
    </citation>
    <scope>NUCLEOTIDE SEQUENCE</scope>
    <source>
        <strain evidence="23">ChiHcec3-11533</strain>
    </source>
</reference>
<dbReference type="Pfam" id="PF01817">
    <property type="entry name" value="CM_2"/>
    <property type="match status" value="1"/>
</dbReference>
<dbReference type="SUPFAM" id="SSF48600">
    <property type="entry name" value="Chorismate mutase II"/>
    <property type="match status" value="1"/>
</dbReference>
<dbReference type="CDD" id="cd04905">
    <property type="entry name" value="ACT_CM-PDT"/>
    <property type="match status" value="1"/>
</dbReference>
<keyword evidence="12" id="KW-0584">Phenylalanine biosynthesis</keyword>
<evidence type="ECO:0000256" key="11">
    <source>
        <dbReference type="ARBA" id="ARBA00023141"/>
    </source>
</evidence>
<evidence type="ECO:0000259" key="21">
    <source>
        <dbReference type="PROSITE" id="PS51171"/>
    </source>
</evidence>
<protein>
    <recommendedName>
        <fullName evidence="7">Bifunctional chorismate mutase/prephenate dehydratase</fullName>
        <ecNumber evidence="6">4.2.1.51</ecNumber>
    </recommendedName>
    <alternativeName>
        <fullName evidence="17">Chorismate mutase-prephenate dehydratase</fullName>
    </alternativeName>
    <alternativeName>
        <fullName evidence="8">Prephenate dehydratase</fullName>
    </alternativeName>
    <alternativeName>
        <fullName evidence="16">p-protein</fullName>
    </alternativeName>
</protein>
<dbReference type="InterPro" id="IPR018528">
    <property type="entry name" value="Preph_deHydtase_CS"/>
</dbReference>
<feature type="domain" description="Prephenate dehydratase" evidence="21">
    <location>
        <begin position="103"/>
        <end position="280"/>
    </location>
</feature>
<dbReference type="GO" id="GO:0046417">
    <property type="term" value="P:chorismate metabolic process"/>
    <property type="evidence" value="ECO:0007669"/>
    <property type="project" value="InterPro"/>
</dbReference>
<dbReference type="PROSITE" id="PS51168">
    <property type="entry name" value="CHORISMATE_MUT_2"/>
    <property type="match status" value="1"/>
</dbReference>
<comment type="function">
    <text evidence="2">Catalyzes the Claisen rearrangement of chorismate to prephenate and the decarboxylation/dehydration of prephenate to phenylpyruvate.</text>
</comment>
<gene>
    <name evidence="23" type="primary">pheA</name>
    <name evidence="23" type="ORF">IAB02_08475</name>
</gene>
<evidence type="ECO:0000256" key="2">
    <source>
        <dbReference type="ARBA" id="ARBA00002364"/>
    </source>
</evidence>
<dbReference type="InterPro" id="IPR036979">
    <property type="entry name" value="CM_dom_sf"/>
</dbReference>